<evidence type="ECO:0000256" key="1">
    <source>
        <dbReference type="ARBA" id="ARBA00004141"/>
    </source>
</evidence>
<name>A0A7S6WN01_9SPIR</name>
<protein>
    <submittedName>
        <fullName evidence="6">NfeD family protein</fullName>
    </submittedName>
</protein>
<dbReference type="GO" id="GO:0005886">
    <property type="term" value="C:plasma membrane"/>
    <property type="evidence" value="ECO:0007669"/>
    <property type="project" value="TreeGrafter"/>
</dbReference>
<dbReference type="InterPro" id="IPR052165">
    <property type="entry name" value="Membrane_assoc_protease"/>
</dbReference>
<keyword evidence="4" id="KW-0472">Membrane</keyword>
<feature type="domain" description="NfeD-like C-terminal" evidence="5">
    <location>
        <begin position="100"/>
        <end position="142"/>
    </location>
</feature>
<dbReference type="EMBL" id="CP061839">
    <property type="protein sequence ID" value="QOW60135.1"/>
    <property type="molecule type" value="Genomic_DNA"/>
</dbReference>
<proteinExistence type="predicted"/>
<dbReference type="PANTHER" id="PTHR33507:SF3">
    <property type="entry name" value="INNER MEMBRANE PROTEIN YBBJ"/>
    <property type="match status" value="1"/>
</dbReference>
<dbReference type="SUPFAM" id="SSF141322">
    <property type="entry name" value="NfeD domain-like"/>
    <property type="match status" value="1"/>
</dbReference>
<keyword evidence="2" id="KW-0812">Transmembrane</keyword>
<evidence type="ECO:0000313" key="7">
    <source>
        <dbReference type="Proteomes" id="UP000593915"/>
    </source>
</evidence>
<dbReference type="Gene3D" id="2.40.50.140">
    <property type="entry name" value="Nucleic acid-binding proteins"/>
    <property type="match status" value="1"/>
</dbReference>
<organism evidence="6 7">
    <name type="scientific">Treponema pedis</name>
    <dbReference type="NCBI Taxonomy" id="409322"/>
    <lineage>
        <taxon>Bacteria</taxon>
        <taxon>Pseudomonadati</taxon>
        <taxon>Spirochaetota</taxon>
        <taxon>Spirochaetia</taxon>
        <taxon>Spirochaetales</taxon>
        <taxon>Treponemataceae</taxon>
        <taxon>Treponema</taxon>
    </lineage>
</organism>
<dbReference type="Proteomes" id="UP000593915">
    <property type="component" value="Chromosome"/>
</dbReference>
<dbReference type="AlphaFoldDB" id="A0A7S6WN01"/>
<gene>
    <name evidence="6" type="ORF">IFE08_09835</name>
</gene>
<evidence type="ECO:0000259" key="5">
    <source>
        <dbReference type="Pfam" id="PF01957"/>
    </source>
</evidence>
<sequence>MDLWSVWLLAGIICIGLELIVPGLVIIFFGLGAILTAVFAFVVPEVLWLQVLVFIVCSLFSLLFLRKKFTSVFKGSMFYPDKKSDNSAADFAEVSETVYENKEGRIKYKGTTWNALSVSGEIEKGSSVKIIKKEGLTYFVEKVIAK</sequence>
<dbReference type="RefSeq" id="WP_020966138.1">
    <property type="nucleotide sequence ID" value="NZ_CP045670.1"/>
</dbReference>
<accession>A0A7S6WN01</accession>
<dbReference type="PANTHER" id="PTHR33507">
    <property type="entry name" value="INNER MEMBRANE PROTEIN YBBJ"/>
    <property type="match status" value="1"/>
</dbReference>
<reference evidence="6 7" key="1">
    <citation type="submission" date="2020-09" db="EMBL/GenBank/DDBJ databases">
        <title>Characterization of Treponema spp. from bovine digital dermatitis in Korea.</title>
        <authorList>
            <person name="Espiritu H.M."/>
            <person name="Cho Y.I."/>
            <person name="Mamuad L."/>
        </authorList>
    </citation>
    <scope>NUCLEOTIDE SEQUENCE [LARGE SCALE GENOMIC DNA]</scope>
    <source>
        <strain evidence="6 7">KS1</strain>
    </source>
</reference>
<comment type="subcellular location">
    <subcellularLocation>
        <location evidence="1">Membrane</location>
        <topology evidence="1">Multi-pass membrane protein</topology>
    </subcellularLocation>
</comment>
<dbReference type="GeneID" id="301090818"/>
<evidence type="ECO:0000256" key="4">
    <source>
        <dbReference type="ARBA" id="ARBA00023136"/>
    </source>
</evidence>
<keyword evidence="3" id="KW-1133">Transmembrane helix</keyword>
<dbReference type="InterPro" id="IPR012340">
    <property type="entry name" value="NA-bd_OB-fold"/>
</dbReference>
<evidence type="ECO:0000256" key="2">
    <source>
        <dbReference type="ARBA" id="ARBA00022692"/>
    </source>
</evidence>
<dbReference type="Pfam" id="PF01957">
    <property type="entry name" value="NfeD"/>
    <property type="match status" value="1"/>
</dbReference>
<dbReference type="InterPro" id="IPR002810">
    <property type="entry name" value="NfeD-like_C"/>
</dbReference>
<evidence type="ECO:0000256" key="3">
    <source>
        <dbReference type="ARBA" id="ARBA00022989"/>
    </source>
</evidence>
<evidence type="ECO:0000313" key="6">
    <source>
        <dbReference type="EMBL" id="QOW60135.1"/>
    </source>
</evidence>